<dbReference type="Gene3D" id="3.30.565.10">
    <property type="entry name" value="Histidine kinase-like ATPase, C-terminal domain"/>
    <property type="match status" value="1"/>
</dbReference>
<dbReference type="CDD" id="cd00731">
    <property type="entry name" value="CheA_reg"/>
    <property type="match status" value="1"/>
</dbReference>
<dbReference type="InterPro" id="IPR004358">
    <property type="entry name" value="Sig_transdc_His_kin-like_C"/>
</dbReference>
<evidence type="ECO:0000259" key="15">
    <source>
        <dbReference type="PROSITE" id="PS50851"/>
    </source>
</evidence>
<dbReference type="InterPro" id="IPR002545">
    <property type="entry name" value="CheW-lke_dom"/>
</dbReference>
<dbReference type="GO" id="GO:0005524">
    <property type="term" value="F:ATP binding"/>
    <property type="evidence" value="ECO:0007669"/>
    <property type="project" value="UniProtKB-KW"/>
</dbReference>
<dbReference type="Gene3D" id="1.10.287.560">
    <property type="entry name" value="Histidine kinase CheA-like, homodimeric domain"/>
    <property type="match status" value="1"/>
</dbReference>
<evidence type="ECO:0000313" key="17">
    <source>
        <dbReference type="EMBL" id="RCK81174.1"/>
    </source>
</evidence>
<dbReference type="CDD" id="cd00088">
    <property type="entry name" value="HPT"/>
    <property type="match status" value="1"/>
</dbReference>
<evidence type="ECO:0000313" key="18">
    <source>
        <dbReference type="Proteomes" id="UP000252355"/>
    </source>
</evidence>
<dbReference type="SUPFAM" id="SSF55874">
    <property type="entry name" value="ATPase domain of HSP90 chaperone/DNA topoisomerase II/histidine kinase"/>
    <property type="match status" value="1"/>
</dbReference>
<dbReference type="Gene3D" id="1.20.120.160">
    <property type="entry name" value="HPT domain"/>
    <property type="match status" value="1"/>
</dbReference>
<comment type="catalytic activity">
    <reaction evidence="1">
        <text>ATP + protein L-histidine = ADP + protein N-phospho-L-histidine.</text>
        <dbReference type="EC" id="2.7.13.3"/>
    </reaction>
</comment>
<dbReference type="Proteomes" id="UP000252355">
    <property type="component" value="Unassembled WGS sequence"/>
</dbReference>
<feature type="domain" description="HPt" evidence="16">
    <location>
        <begin position="1"/>
        <end position="102"/>
    </location>
</feature>
<evidence type="ECO:0000256" key="6">
    <source>
        <dbReference type="ARBA" id="ARBA00022679"/>
    </source>
</evidence>
<dbReference type="InterPro" id="IPR005467">
    <property type="entry name" value="His_kinase_dom"/>
</dbReference>
<protein>
    <recommendedName>
        <fullName evidence="3">Chemotaxis protein CheA</fullName>
        <ecNumber evidence="2">2.7.13.3</ecNumber>
    </recommendedName>
</protein>
<dbReference type="Pfam" id="PF01584">
    <property type="entry name" value="CheW"/>
    <property type="match status" value="1"/>
</dbReference>
<evidence type="ECO:0000256" key="7">
    <source>
        <dbReference type="ARBA" id="ARBA00022741"/>
    </source>
</evidence>
<dbReference type="FunFam" id="3.30.565.10:FF:000016">
    <property type="entry name" value="Chemotaxis protein CheA, putative"/>
    <property type="match status" value="1"/>
</dbReference>
<evidence type="ECO:0000256" key="3">
    <source>
        <dbReference type="ARBA" id="ARBA00021495"/>
    </source>
</evidence>
<reference evidence="17 18" key="1">
    <citation type="submission" date="2018-05" db="EMBL/GenBank/DDBJ databases">
        <title>A metagenomic window into the 2 km-deep terrestrial subsurface aquifer revealed taxonomically and functionally diverse microbial community comprising novel uncultured bacterial lineages.</title>
        <authorList>
            <person name="Kadnikov V.V."/>
            <person name="Mardanov A.V."/>
            <person name="Beletsky A.V."/>
            <person name="Banks D."/>
            <person name="Pimenov N.V."/>
            <person name="Frank Y.A."/>
            <person name="Karnachuk O.V."/>
            <person name="Ravin N.V."/>
        </authorList>
    </citation>
    <scope>NUCLEOTIDE SEQUENCE [LARGE SCALE GENOMIC DNA]</scope>
    <source>
        <strain evidence="17">BY5</strain>
    </source>
</reference>
<keyword evidence="8 17" id="KW-0418">Kinase</keyword>
<evidence type="ECO:0000256" key="4">
    <source>
        <dbReference type="ARBA" id="ARBA00022500"/>
    </source>
</evidence>
<dbReference type="SUPFAM" id="SSF47384">
    <property type="entry name" value="Homodimeric domain of signal transducing histidine kinase"/>
    <property type="match status" value="1"/>
</dbReference>
<dbReference type="SUPFAM" id="SSF47226">
    <property type="entry name" value="Histidine-containing phosphotransfer domain, HPT domain"/>
    <property type="match status" value="1"/>
</dbReference>
<keyword evidence="10" id="KW-0902">Two-component regulatory system</keyword>
<dbReference type="InterPro" id="IPR004105">
    <property type="entry name" value="CheA-like_dim"/>
</dbReference>
<dbReference type="SMART" id="SM00073">
    <property type="entry name" value="HPT"/>
    <property type="match status" value="1"/>
</dbReference>
<dbReference type="SMART" id="SM00260">
    <property type="entry name" value="CheW"/>
    <property type="match status" value="1"/>
</dbReference>
<accession>A0A367ZSQ2</accession>
<evidence type="ECO:0000259" key="14">
    <source>
        <dbReference type="PROSITE" id="PS50109"/>
    </source>
</evidence>
<keyword evidence="5 12" id="KW-0597">Phosphoprotein</keyword>
<dbReference type="Pfam" id="PF02895">
    <property type="entry name" value="H-kinase_dim"/>
    <property type="match status" value="1"/>
</dbReference>
<evidence type="ECO:0000256" key="12">
    <source>
        <dbReference type="PROSITE-ProRule" id="PRU00110"/>
    </source>
</evidence>
<dbReference type="Pfam" id="PF02518">
    <property type="entry name" value="HATPase_c"/>
    <property type="match status" value="1"/>
</dbReference>
<dbReference type="AlphaFoldDB" id="A0A367ZSQ2"/>
<dbReference type="PANTHER" id="PTHR43395:SF10">
    <property type="entry name" value="CHEMOTAXIS PROTEIN CHEA"/>
    <property type="match status" value="1"/>
</dbReference>
<gene>
    <name evidence="17" type="ORF">OZSIB_2551</name>
</gene>
<organism evidence="17 18">
    <name type="scientific">Candidatus Ozemobacter sibiricus</name>
    <dbReference type="NCBI Taxonomy" id="2268124"/>
    <lineage>
        <taxon>Bacteria</taxon>
        <taxon>Candidatus Ozemobacteria</taxon>
        <taxon>Candidatus Ozemobacterales</taxon>
        <taxon>Candidatus Ozemobacteraceae</taxon>
        <taxon>Candidatus Ozemobacter</taxon>
    </lineage>
</organism>
<dbReference type="EMBL" id="QOQW01000003">
    <property type="protein sequence ID" value="RCK81174.1"/>
    <property type="molecule type" value="Genomic_DNA"/>
</dbReference>
<dbReference type="InterPro" id="IPR036097">
    <property type="entry name" value="HisK_dim/P_sf"/>
</dbReference>
<dbReference type="GO" id="GO:0006935">
    <property type="term" value="P:chemotaxis"/>
    <property type="evidence" value="ECO:0007669"/>
    <property type="project" value="UniProtKB-KW"/>
</dbReference>
<dbReference type="Pfam" id="PF01627">
    <property type="entry name" value="Hpt"/>
    <property type="match status" value="1"/>
</dbReference>
<feature type="modified residue" description="Phosphohistidine" evidence="12">
    <location>
        <position position="45"/>
    </location>
</feature>
<evidence type="ECO:0000259" key="16">
    <source>
        <dbReference type="PROSITE" id="PS50894"/>
    </source>
</evidence>
<feature type="domain" description="CheW-like" evidence="15">
    <location>
        <begin position="745"/>
        <end position="877"/>
    </location>
</feature>
<dbReference type="PRINTS" id="PR00344">
    <property type="entry name" value="BCTRLSENSOR"/>
</dbReference>
<sequence>MTDELLVLFREGTRENLDELEAALLELRERPTDRAEVDRIFRVMHTIKGSAGMLGLEAIAQFAHALENEFDAIRTGRCLVTPALIELALQARDLLLVMIEEPFGGPPAPPTAGAAILEGFRCQRAAVGASPADWPGAPTTAAAPTAIAGAPAGGSPPAPAASAGLGPLFDELDGCLLDLVAAPAPLPRAAAACRLTRDLARRGREQGIDSLCEFLGDLEALLVKIARGAVPVTAEATALAREAAAQARKLWLEATTEPDPAVEIDPAALLAALERPLQIRQQIRNHLELLGLAAPPPRAGAWNVRLVLVGDQMSSEARAESWWRQSLDPLGQLMRCQPVFGNPEATIELELGTDATPEGIQTFLRQLLGPALLALELRSNHEAPTTRTAATPPGKDRHRPASRPTAEDDPRPTEASPEVQRLGEILLARGEVSPTALAQSLAEQKPLGERLVAAGAVRPAAVDEALVEQRRQREARDRQMRAAGLTSIRVSTQKLDKLVNLIGELVTVQERLSQATRTLLDLRKHEIVRLVQKLDLAGIAEEVNRLTSGLRDNALSIRMMPIESTFSKFRRLVHDLSASLGKEIDLTMSGTETEIDKTVIDRLDEPLVHLIRNCADHGIEAPDVRERAGKPRRGTIHLAAGHVGGNVLIRISDDGAGLDRERIVRKAIERGLITSEASLSEREVFALILQPGFSTAERVTDLSGRGVGMDVVKRTIEDLRGTLEISSRPGQGTTFEVTLPLTLAIIDGLRVKVGRQDFILPLTAVRECVEMHGTRQGSAVTQNLIEVRGSLIPFIRLRERFRIAGEPPASEQVIITLLGDRPLGLAVDAVIGEHKTVIKPLGKMFRRVPEFSGATILGDGTIAVILDPVRLGKACQGAGQPAEG</sequence>
<dbReference type="SMART" id="SM01231">
    <property type="entry name" value="H-kinase_dim"/>
    <property type="match status" value="1"/>
</dbReference>
<dbReference type="Gene3D" id="2.30.30.40">
    <property type="entry name" value="SH3 Domains"/>
    <property type="match status" value="1"/>
</dbReference>
<evidence type="ECO:0000256" key="8">
    <source>
        <dbReference type="ARBA" id="ARBA00022777"/>
    </source>
</evidence>
<evidence type="ECO:0000256" key="5">
    <source>
        <dbReference type="ARBA" id="ARBA00022553"/>
    </source>
</evidence>
<dbReference type="InterPro" id="IPR003594">
    <property type="entry name" value="HATPase_dom"/>
</dbReference>
<feature type="compositionally biased region" description="Low complexity" evidence="13">
    <location>
        <begin position="378"/>
        <end position="393"/>
    </location>
</feature>
<dbReference type="InterPro" id="IPR037006">
    <property type="entry name" value="CheA-like_homodim_sf"/>
</dbReference>
<name>A0A367ZSQ2_9BACT</name>
<dbReference type="InterPro" id="IPR036641">
    <property type="entry name" value="HPT_dom_sf"/>
</dbReference>
<comment type="caution">
    <text evidence="17">The sequence shown here is derived from an EMBL/GenBank/DDBJ whole genome shotgun (WGS) entry which is preliminary data.</text>
</comment>
<dbReference type="SUPFAM" id="SSF50341">
    <property type="entry name" value="CheW-like"/>
    <property type="match status" value="1"/>
</dbReference>
<evidence type="ECO:0000256" key="10">
    <source>
        <dbReference type="ARBA" id="ARBA00023012"/>
    </source>
</evidence>
<dbReference type="InterPro" id="IPR036890">
    <property type="entry name" value="HATPase_C_sf"/>
</dbReference>
<dbReference type="PANTHER" id="PTHR43395">
    <property type="entry name" value="SENSOR HISTIDINE KINASE CHEA"/>
    <property type="match status" value="1"/>
</dbReference>
<comment type="function">
    <text evidence="11">Involved in the transmission of sensory signals from the chemoreceptors to the flagellar motors. CheA is autophosphorylated; it can transfer its phosphate group to either CheB or CheY.</text>
</comment>
<dbReference type="InterPro" id="IPR051315">
    <property type="entry name" value="Bact_Chemotaxis_CheA"/>
</dbReference>
<dbReference type="SMART" id="SM00387">
    <property type="entry name" value="HATPase_c"/>
    <property type="match status" value="1"/>
</dbReference>
<dbReference type="InterPro" id="IPR008207">
    <property type="entry name" value="Sig_transdc_His_kin_Hpt_dom"/>
</dbReference>
<feature type="region of interest" description="Disordered" evidence="13">
    <location>
        <begin position="378"/>
        <end position="418"/>
    </location>
</feature>
<feature type="domain" description="Histidine kinase" evidence="14">
    <location>
        <begin position="485"/>
        <end position="743"/>
    </location>
</feature>
<evidence type="ECO:0000256" key="13">
    <source>
        <dbReference type="SAM" id="MobiDB-lite"/>
    </source>
</evidence>
<dbReference type="InterPro" id="IPR036061">
    <property type="entry name" value="CheW-like_dom_sf"/>
</dbReference>
<dbReference type="GO" id="GO:0000155">
    <property type="term" value="F:phosphorelay sensor kinase activity"/>
    <property type="evidence" value="ECO:0007669"/>
    <property type="project" value="InterPro"/>
</dbReference>
<evidence type="ECO:0000256" key="1">
    <source>
        <dbReference type="ARBA" id="ARBA00000085"/>
    </source>
</evidence>
<keyword evidence="7" id="KW-0547">Nucleotide-binding</keyword>
<dbReference type="GO" id="GO:0005737">
    <property type="term" value="C:cytoplasm"/>
    <property type="evidence" value="ECO:0007669"/>
    <property type="project" value="InterPro"/>
</dbReference>
<keyword evidence="4" id="KW-0145">Chemotaxis</keyword>
<evidence type="ECO:0000256" key="9">
    <source>
        <dbReference type="ARBA" id="ARBA00022840"/>
    </source>
</evidence>
<dbReference type="PROSITE" id="PS50894">
    <property type="entry name" value="HPT"/>
    <property type="match status" value="1"/>
</dbReference>
<dbReference type="EC" id="2.7.13.3" evidence="2"/>
<dbReference type="PROSITE" id="PS50109">
    <property type="entry name" value="HIS_KIN"/>
    <property type="match status" value="1"/>
</dbReference>
<keyword evidence="6" id="KW-0808">Transferase</keyword>
<dbReference type="CDD" id="cd16916">
    <property type="entry name" value="HATPase_CheA-like"/>
    <property type="match status" value="1"/>
</dbReference>
<evidence type="ECO:0000256" key="11">
    <source>
        <dbReference type="ARBA" id="ARBA00035100"/>
    </source>
</evidence>
<proteinExistence type="predicted"/>
<evidence type="ECO:0000256" key="2">
    <source>
        <dbReference type="ARBA" id="ARBA00012438"/>
    </source>
</evidence>
<dbReference type="PROSITE" id="PS50851">
    <property type="entry name" value="CHEW"/>
    <property type="match status" value="1"/>
</dbReference>
<keyword evidence="9" id="KW-0067">ATP-binding</keyword>